<dbReference type="AlphaFoldDB" id="A0A1Q9CA68"/>
<evidence type="ECO:0000313" key="2">
    <source>
        <dbReference type="Proteomes" id="UP000186817"/>
    </source>
</evidence>
<gene>
    <name evidence="1" type="ORF">AK812_SmicGene39965</name>
</gene>
<accession>A0A1Q9CA68</accession>
<dbReference type="Proteomes" id="UP000186817">
    <property type="component" value="Unassembled WGS sequence"/>
</dbReference>
<comment type="caution">
    <text evidence="1">The sequence shown here is derived from an EMBL/GenBank/DDBJ whole genome shotgun (WGS) entry which is preliminary data.</text>
</comment>
<sequence>MHAESASCEIAARGGTIRRKRFGAPGVEGRFLPAIAEWEVCDTDAKDASTSTSAATRQGASDKALPLRFTDIEPDDDGGLTALIQLGRKMPKKLMPRYAQTDAEGLDASILAEGWDVSQIARSVELDEDGSPYEPCVPVRQPVLLHLALQIEARGVVESFFGNDAALHRKCPLLASMGVVACQDTVHSLNRQGGLLSPFRQTKNFMICEL</sequence>
<evidence type="ECO:0000313" key="1">
    <source>
        <dbReference type="EMBL" id="OLP79717.1"/>
    </source>
</evidence>
<keyword evidence="2" id="KW-1185">Reference proteome</keyword>
<reference evidence="1 2" key="1">
    <citation type="submission" date="2016-02" db="EMBL/GenBank/DDBJ databases">
        <title>Genome analysis of coral dinoflagellate symbionts highlights evolutionary adaptations to a symbiotic lifestyle.</title>
        <authorList>
            <person name="Aranda M."/>
            <person name="Li Y."/>
            <person name="Liew Y.J."/>
            <person name="Baumgarten S."/>
            <person name="Simakov O."/>
            <person name="Wilson M."/>
            <person name="Piel J."/>
            <person name="Ashoor H."/>
            <person name="Bougouffa S."/>
            <person name="Bajic V.B."/>
            <person name="Ryu T."/>
            <person name="Ravasi T."/>
            <person name="Bayer T."/>
            <person name="Micklem G."/>
            <person name="Kim H."/>
            <person name="Bhak J."/>
            <person name="Lajeunesse T.C."/>
            <person name="Voolstra C.R."/>
        </authorList>
    </citation>
    <scope>NUCLEOTIDE SEQUENCE [LARGE SCALE GENOMIC DNA]</scope>
    <source>
        <strain evidence="1 2">CCMP2467</strain>
    </source>
</reference>
<name>A0A1Q9CA68_SYMMI</name>
<protein>
    <submittedName>
        <fullName evidence="1">Uncharacterized protein</fullName>
    </submittedName>
</protein>
<proteinExistence type="predicted"/>
<organism evidence="1 2">
    <name type="scientific">Symbiodinium microadriaticum</name>
    <name type="common">Dinoflagellate</name>
    <name type="synonym">Zooxanthella microadriatica</name>
    <dbReference type="NCBI Taxonomy" id="2951"/>
    <lineage>
        <taxon>Eukaryota</taxon>
        <taxon>Sar</taxon>
        <taxon>Alveolata</taxon>
        <taxon>Dinophyceae</taxon>
        <taxon>Suessiales</taxon>
        <taxon>Symbiodiniaceae</taxon>
        <taxon>Symbiodinium</taxon>
    </lineage>
</organism>
<dbReference type="EMBL" id="LSRX01001453">
    <property type="protein sequence ID" value="OLP79717.1"/>
    <property type="molecule type" value="Genomic_DNA"/>
</dbReference>